<sequence length="404" mass="44295">MQLAMFCVDVTATIIFLQLYLGFTEAGIECQLNGVCKDISGSTPESTVCSNCYSCTYKNCCNKVYTVPLSKCTIDGWHKKGYQGNVTVDIGAPKKRDAGCSKANKCQDGYKCVAYKKGDDHGFCWRGPQGDGGASNFALAILIAGMCFAEAGIECQLNGVCKDISGSTPESTVCSNCYSCTYKNCCNKVYTVPLSKCTIDGWHKKGYKGNVPVDIGVPPKKRDAGCSKSNPCSDGYKCVAYKKGDDHGFCWRGPQGDGGASNFALAILIAGQLNRVHIWKQLFGYSTFQQQYVREREQYQQKIVRKGQLVPQSAVQYTKRTTVVKKKVKFLPDVLMSKVRSQLAISLGQIIGLLLGRSVVIHSQHILLIHSLTPILFPALPHGDGGWRRLAIAFIYALHQFVIH</sequence>
<comment type="caution">
    <text evidence="2">The sequence shown here is derived from an EMBL/GenBank/DDBJ whole genome shotgun (WGS) entry which is preliminary data.</text>
</comment>
<accession>A0ABD2L6J8</accession>
<name>A0ABD2L6J8_9BILA</name>
<proteinExistence type="predicted"/>
<feature type="chain" id="PRO_5044881610" evidence="1">
    <location>
        <begin position="27"/>
        <end position="404"/>
    </location>
</feature>
<keyword evidence="3" id="KW-1185">Reference proteome</keyword>
<organism evidence="2 3">
    <name type="scientific">Heterodera trifolii</name>
    <dbReference type="NCBI Taxonomy" id="157864"/>
    <lineage>
        <taxon>Eukaryota</taxon>
        <taxon>Metazoa</taxon>
        <taxon>Ecdysozoa</taxon>
        <taxon>Nematoda</taxon>
        <taxon>Chromadorea</taxon>
        <taxon>Rhabditida</taxon>
        <taxon>Tylenchina</taxon>
        <taxon>Tylenchomorpha</taxon>
        <taxon>Tylenchoidea</taxon>
        <taxon>Heteroderidae</taxon>
        <taxon>Heteroderinae</taxon>
        <taxon>Heterodera</taxon>
    </lineage>
</organism>
<dbReference type="EMBL" id="JBICBT010000528">
    <property type="protein sequence ID" value="KAL3110821.1"/>
    <property type="molecule type" value="Genomic_DNA"/>
</dbReference>
<feature type="signal peptide" evidence="1">
    <location>
        <begin position="1"/>
        <end position="26"/>
    </location>
</feature>
<dbReference type="AlphaFoldDB" id="A0ABD2L6J8"/>
<evidence type="ECO:0000313" key="3">
    <source>
        <dbReference type="Proteomes" id="UP001620626"/>
    </source>
</evidence>
<protein>
    <submittedName>
        <fullName evidence="2">Uncharacterized protein</fullName>
    </submittedName>
</protein>
<evidence type="ECO:0000256" key="1">
    <source>
        <dbReference type="SAM" id="SignalP"/>
    </source>
</evidence>
<evidence type="ECO:0000313" key="2">
    <source>
        <dbReference type="EMBL" id="KAL3110821.1"/>
    </source>
</evidence>
<dbReference type="Proteomes" id="UP001620626">
    <property type="component" value="Unassembled WGS sequence"/>
</dbReference>
<gene>
    <name evidence="2" type="ORF">niasHT_014758</name>
</gene>
<reference evidence="2 3" key="1">
    <citation type="submission" date="2024-10" db="EMBL/GenBank/DDBJ databases">
        <authorList>
            <person name="Kim D."/>
        </authorList>
    </citation>
    <scope>NUCLEOTIDE SEQUENCE [LARGE SCALE GENOMIC DNA]</scope>
    <source>
        <strain evidence="2">BH-2024</strain>
    </source>
</reference>
<keyword evidence="1" id="KW-0732">Signal</keyword>